<dbReference type="GO" id="GO:0016301">
    <property type="term" value="F:kinase activity"/>
    <property type="evidence" value="ECO:0007669"/>
    <property type="project" value="UniProtKB-KW"/>
</dbReference>
<evidence type="ECO:0000256" key="2">
    <source>
        <dbReference type="ARBA" id="ARBA00022679"/>
    </source>
</evidence>
<dbReference type="Pfam" id="PF00294">
    <property type="entry name" value="PfkB"/>
    <property type="match status" value="1"/>
</dbReference>
<evidence type="ECO:0000313" key="8">
    <source>
        <dbReference type="Proteomes" id="UP001501407"/>
    </source>
</evidence>
<accession>A0ABP9MBV5</accession>
<feature type="domain" description="Carbohydrate kinase PfkB" evidence="6">
    <location>
        <begin position="5"/>
        <end position="290"/>
    </location>
</feature>
<evidence type="ECO:0000256" key="3">
    <source>
        <dbReference type="ARBA" id="ARBA00022741"/>
    </source>
</evidence>
<evidence type="ECO:0000259" key="6">
    <source>
        <dbReference type="Pfam" id="PF00294"/>
    </source>
</evidence>
<dbReference type="InterPro" id="IPR029056">
    <property type="entry name" value="Ribokinase-like"/>
</dbReference>
<keyword evidence="3" id="KW-0547">Nucleotide-binding</keyword>
<dbReference type="PANTHER" id="PTHR43085:SF1">
    <property type="entry name" value="PSEUDOURIDINE KINASE-RELATED"/>
    <property type="match status" value="1"/>
</dbReference>
<keyword evidence="5" id="KW-0067">ATP-binding</keyword>
<proteinExistence type="inferred from homology"/>
<dbReference type="PANTHER" id="PTHR43085">
    <property type="entry name" value="HEXOKINASE FAMILY MEMBER"/>
    <property type="match status" value="1"/>
</dbReference>
<dbReference type="SUPFAM" id="SSF53613">
    <property type="entry name" value="Ribokinase-like"/>
    <property type="match status" value="1"/>
</dbReference>
<dbReference type="CDD" id="cd01167">
    <property type="entry name" value="bac_FRK"/>
    <property type="match status" value="1"/>
</dbReference>
<keyword evidence="8" id="KW-1185">Reference proteome</keyword>
<comment type="caution">
    <text evidence="7">The sequence shown here is derived from an EMBL/GenBank/DDBJ whole genome shotgun (WGS) entry which is preliminary data.</text>
</comment>
<dbReference type="PROSITE" id="PS00584">
    <property type="entry name" value="PFKB_KINASES_2"/>
    <property type="match status" value="1"/>
</dbReference>
<dbReference type="InterPro" id="IPR050306">
    <property type="entry name" value="PfkB_Carbo_kinase"/>
</dbReference>
<gene>
    <name evidence="7" type="ORF">GCM10025760_25470</name>
</gene>
<evidence type="ECO:0000256" key="4">
    <source>
        <dbReference type="ARBA" id="ARBA00022777"/>
    </source>
</evidence>
<reference evidence="8" key="1">
    <citation type="journal article" date="2019" name="Int. J. Syst. Evol. Microbiol.">
        <title>The Global Catalogue of Microorganisms (GCM) 10K type strain sequencing project: providing services to taxonomists for standard genome sequencing and annotation.</title>
        <authorList>
            <consortium name="The Broad Institute Genomics Platform"/>
            <consortium name="The Broad Institute Genome Sequencing Center for Infectious Disease"/>
            <person name="Wu L."/>
            <person name="Ma J."/>
        </authorList>
    </citation>
    <scope>NUCLEOTIDE SEQUENCE [LARGE SCALE GENOMIC DNA]</scope>
    <source>
        <strain evidence="8">JCM 18959</strain>
    </source>
</reference>
<comment type="similarity">
    <text evidence="1">Belongs to the carbohydrate kinase PfkB family.</text>
</comment>
<dbReference type="RefSeq" id="WP_194414363.1">
    <property type="nucleotide sequence ID" value="NZ_BAABKZ010000002.1"/>
</dbReference>
<evidence type="ECO:0000313" key="7">
    <source>
        <dbReference type="EMBL" id="GAA5094344.1"/>
    </source>
</evidence>
<dbReference type="InterPro" id="IPR011611">
    <property type="entry name" value="PfkB_dom"/>
</dbReference>
<dbReference type="Gene3D" id="3.40.1190.20">
    <property type="match status" value="1"/>
</dbReference>
<keyword evidence="2" id="KW-0808">Transferase</keyword>
<keyword evidence="4 7" id="KW-0418">Kinase</keyword>
<evidence type="ECO:0000256" key="5">
    <source>
        <dbReference type="ARBA" id="ARBA00022840"/>
    </source>
</evidence>
<sequence>MTALVIGEALIDVVSEPGRPERRTPGGGPFNVAIGLARLQIPTALLAHVGTDADGQLLLDALEDAGATFVGERVGVTSTAHAHLAEDGSATYRFALDWDPHLAGEFSTDRLWGAVHVGSLGAFLRPGRELVDRLLEHEPARLRSFDPNIRPGLVGPPDEARSRVEAIAGRIDVLKLSDEDAAWLYPGVDIADVIAMLLASGPSLIAVTRGGDGSVIATHEHTVEIAAPRTQVVDTIGAGDAYMSAMLGALILNDAVAVGIENLSADVLLDIGGMASRAAAFVVAHAGSNPPTFEQLRG</sequence>
<organism evidence="7 8">
    <name type="scientific">Microbacterium yannicii</name>
    <dbReference type="NCBI Taxonomy" id="671622"/>
    <lineage>
        <taxon>Bacteria</taxon>
        <taxon>Bacillati</taxon>
        <taxon>Actinomycetota</taxon>
        <taxon>Actinomycetes</taxon>
        <taxon>Micrococcales</taxon>
        <taxon>Microbacteriaceae</taxon>
        <taxon>Microbacterium</taxon>
    </lineage>
</organism>
<protein>
    <submittedName>
        <fullName evidence="7">Carbohydrate kinase</fullName>
    </submittedName>
</protein>
<dbReference type="Proteomes" id="UP001501407">
    <property type="component" value="Unassembled WGS sequence"/>
</dbReference>
<evidence type="ECO:0000256" key="1">
    <source>
        <dbReference type="ARBA" id="ARBA00010688"/>
    </source>
</evidence>
<name>A0ABP9MBV5_9MICO</name>
<dbReference type="EMBL" id="BAABKZ010000002">
    <property type="protein sequence ID" value="GAA5094344.1"/>
    <property type="molecule type" value="Genomic_DNA"/>
</dbReference>
<dbReference type="InterPro" id="IPR002173">
    <property type="entry name" value="Carboh/pur_kinase_PfkB_CS"/>
</dbReference>